<organism evidence="1 2">
    <name type="scientific">Aquimarina celericrescens</name>
    <dbReference type="NCBI Taxonomy" id="1964542"/>
    <lineage>
        <taxon>Bacteria</taxon>
        <taxon>Pseudomonadati</taxon>
        <taxon>Bacteroidota</taxon>
        <taxon>Flavobacteriia</taxon>
        <taxon>Flavobacteriales</taxon>
        <taxon>Flavobacteriaceae</taxon>
        <taxon>Aquimarina</taxon>
    </lineage>
</organism>
<evidence type="ECO:0000313" key="2">
    <source>
        <dbReference type="Proteomes" id="UP001597344"/>
    </source>
</evidence>
<evidence type="ECO:0000313" key="1">
    <source>
        <dbReference type="EMBL" id="MFD2188048.1"/>
    </source>
</evidence>
<dbReference type="InterPro" id="IPR036249">
    <property type="entry name" value="Thioredoxin-like_sf"/>
</dbReference>
<proteinExistence type="predicted"/>
<dbReference type="SUPFAM" id="SSF52833">
    <property type="entry name" value="Thioredoxin-like"/>
    <property type="match status" value="1"/>
</dbReference>
<dbReference type="Gene3D" id="3.40.30.10">
    <property type="entry name" value="Glutaredoxin"/>
    <property type="match status" value="1"/>
</dbReference>
<accession>A0ABW5AYD6</accession>
<sequence>MGIISTDKNKITLIYNSETSLGKQTYGYVSASKKDILAVDTSKTNIPGTQWIEIANNLGIQISELVNKEHPNFQESYSANVKLETNDWLKVLDNHPEVVANPILILDEKFYQIENPSDFVKYMDPDSAGVSRNPAKKKEK</sequence>
<reference evidence="2" key="1">
    <citation type="journal article" date="2019" name="Int. J. Syst. Evol. Microbiol.">
        <title>The Global Catalogue of Microorganisms (GCM) 10K type strain sequencing project: providing services to taxonomists for standard genome sequencing and annotation.</title>
        <authorList>
            <consortium name="The Broad Institute Genomics Platform"/>
            <consortium name="The Broad Institute Genome Sequencing Center for Infectious Disease"/>
            <person name="Wu L."/>
            <person name="Ma J."/>
        </authorList>
    </citation>
    <scope>NUCLEOTIDE SEQUENCE [LARGE SCALE GENOMIC DNA]</scope>
    <source>
        <strain evidence="2">DT92</strain>
    </source>
</reference>
<dbReference type="EMBL" id="JBHUHY010000015">
    <property type="protein sequence ID" value="MFD2188048.1"/>
    <property type="molecule type" value="Genomic_DNA"/>
</dbReference>
<gene>
    <name evidence="1" type="ORF">ACFSJT_14695</name>
</gene>
<dbReference type="RefSeq" id="WP_378321055.1">
    <property type="nucleotide sequence ID" value="NZ_JBHUHY010000015.1"/>
</dbReference>
<comment type="caution">
    <text evidence="1">The sequence shown here is derived from an EMBL/GenBank/DDBJ whole genome shotgun (WGS) entry which is preliminary data.</text>
</comment>
<keyword evidence="2" id="KW-1185">Reference proteome</keyword>
<name>A0ABW5AYD6_9FLAO</name>
<protein>
    <submittedName>
        <fullName evidence="1">Arsenate reductase family protein</fullName>
    </submittedName>
</protein>
<dbReference type="Proteomes" id="UP001597344">
    <property type="component" value="Unassembled WGS sequence"/>
</dbReference>